<keyword evidence="6" id="KW-0862">Zinc</keyword>
<dbReference type="CDD" id="cd18315">
    <property type="entry name" value="BTB_POZ_BAB-like"/>
    <property type="match status" value="1"/>
</dbReference>
<dbReference type="PANTHER" id="PTHR23110">
    <property type="entry name" value="BTB DOMAIN TRANSCRIPTION FACTOR"/>
    <property type="match status" value="1"/>
</dbReference>
<gene>
    <name evidence="13" type="ORF">PR048_003839</name>
</gene>
<dbReference type="SMART" id="SM00225">
    <property type="entry name" value="BTB"/>
    <property type="match status" value="1"/>
</dbReference>
<evidence type="ECO:0000313" key="14">
    <source>
        <dbReference type="Proteomes" id="UP001159363"/>
    </source>
</evidence>
<dbReference type="SUPFAM" id="SSF57667">
    <property type="entry name" value="beta-beta-alpha zinc fingers"/>
    <property type="match status" value="1"/>
</dbReference>
<evidence type="ECO:0000313" key="13">
    <source>
        <dbReference type="EMBL" id="KAJ8898479.1"/>
    </source>
</evidence>
<keyword evidence="8" id="KW-0805">Transcription regulation</keyword>
<keyword evidence="9" id="KW-0804">Transcription</keyword>
<dbReference type="Gene3D" id="3.30.710.10">
    <property type="entry name" value="Potassium Channel Kv1.1, Chain A"/>
    <property type="match status" value="1"/>
</dbReference>
<evidence type="ECO:0000256" key="9">
    <source>
        <dbReference type="ARBA" id="ARBA00023163"/>
    </source>
</evidence>
<keyword evidence="4" id="KW-0863">Zinc-finger</keyword>
<dbReference type="InterPro" id="IPR000210">
    <property type="entry name" value="BTB/POZ_dom"/>
</dbReference>
<dbReference type="InterPro" id="IPR051095">
    <property type="entry name" value="Dros_DevTransReg"/>
</dbReference>
<evidence type="ECO:0000256" key="7">
    <source>
        <dbReference type="ARBA" id="ARBA00022902"/>
    </source>
</evidence>
<dbReference type="Proteomes" id="UP001159363">
    <property type="component" value="Chromosome 1"/>
</dbReference>
<dbReference type="PROSITE" id="PS50097">
    <property type="entry name" value="BTB"/>
    <property type="match status" value="1"/>
</dbReference>
<evidence type="ECO:0000256" key="5">
    <source>
        <dbReference type="ARBA" id="ARBA00022782"/>
    </source>
</evidence>
<protein>
    <recommendedName>
        <fullName evidence="12">BTB domain-containing protein</fullName>
    </recommendedName>
</protein>
<name>A0ABQ9IQ90_9NEOP</name>
<keyword evidence="7" id="KW-0524">Neurogenesis</keyword>
<evidence type="ECO:0000256" key="2">
    <source>
        <dbReference type="ARBA" id="ARBA00022473"/>
    </source>
</evidence>
<feature type="domain" description="BTB" evidence="12">
    <location>
        <begin position="140"/>
        <end position="205"/>
    </location>
</feature>
<keyword evidence="3" id="KW-0479">Metal-binding</keyword>
<dbReference type="Pfam" id="PF00651">
    <property type="entry name" value="BTB"/>
    <property type="match status" value="1"/>
</dbReference>
<organism evidence="13 14">
    <name type="scientific">Dryococelus australis</name>
    <dbReference type="NCBI Taxonomy" id="614101"/>
    <lineage>
        <taxon>Eukaryota</taxon>
        <taxon>Metazoa</taxon>
        <taxon>Ecdysozoa</taxon>
        <taxon>Arthropoda</taxon>
        <taxon>Hexapoda</taxon>
        <taxon>Insecta</taxon>
        <taxon>Pterygota</taxon>
        <taxon>Neoptera</taxon>
        <taxon>Polyneoptera</taxon>
        <taxon>Phasmatodea</taxon>
        <taxon>Verophasmatodea</taxon>
        <taxon>Anareolatae</taxon>
        <taxon>Phasmatidae</taxon>
        <taxon>Eurycanthinae</taxon>
        <taxon>Dryococelus</taxon>
    </lineage>
</organism>
<proteinExistence type="predicted"/>
<evidence type="ECO:0000256" key="6">
    <source>
        <dbReference type="ARBA" id="ARBA00022833"/>
    </source>
</evidence>
<keyword evidence="14" id="KW-1185">Reference proteome</keyword>
<dbReference type="PANTHER" id="PTHR23110:SF111">
    <property type="entry name" value="LONGITUDINALS LACKING PROTEIN, ISOFORMS F_I_K_T"/>
    <property type="match status" value="1"/>
</dbReference>
<sequence>MCCAGSDVSPSMVSDVWKFCTRLSSTNVMCNQCGRVMSYHGTTNLRVHIGRHFGLRPERNGCGRTLKEKNQTATTAFVGELTAEETRSRLVTYDSVAEEATGPREAPHVDPSLEVCLRWFKHHTNLHSLFVAMLRDEEFVDVSLAISGKLIKCHKVILSACSPYLDKVLRENPCRHSLLIMNDFRFSDVEKLVSFMYRGEVCVSQDDLPMLLAAAEALSIKGLSTKLPTDCNGVN</sequence>
<evidence type="ECO:0000256" key="4">
    <source>
        <dbReference type="ARBA" id="ARBA00022771"/>
    </source>
</evidence>
<dbReference type="InterPro" id="IPR011333">
    <property type="entry name" value="SKP1/BTB/POZ_sf"/>
</dbReference>
<evidence type="ECO:0000256" key="10">
    <source>
        <dbReference type="ARBA" id="ARBA00023242"/>
    </source>
</evidence>
<evidence type="ECO:0000256" key="3">
    <source>
        <dbReference type="ARBA" id="ARBA00022723"/>
    </source>
</evidence>
<keyword evidence="2" id="KW-0217">Developmental protein</keyword>
<accession>A0ABQ9IQ90</accession>
<reference evidence="13 14" key="1">
    <citation type="submission" date="2023-02" db="EMBL/GenBank/DDBJ databases">
        <title>LHISI_Scaffold_Assembly.</title>
        <authorList>
            <person name="Stuart O.P."/>
            <person name="Cleave R."/>
            <person name="Magrath M.J.L."/>
            <person name="Mikheyev A.S."/>
        </authorList>
    </citation>
    <scope>NUCLEOTIDE SEQUENCE [LARGE SCALE GENOMIC DNA]</scope>
    <source>
        <strain evidence="13">Daus_M_001</strain>
        <tissue evidence="13">Leg muscle</tissue>
    </source>
</reference>
<evidence type="ECO:0000259" key="12">
    <source>
        <dbReference type="PROSITE" id="PS50097"/>
    </source>
</evidence>
<comment type="caution">
    <text evidence="13">The sequence shown here is derived from an EMBL/GenBank/DDBJ whole genome shotgun (WGS) entry which is preliminary data.</text>
</comment>
<evidence type="ECO:0000256" key="8">
    <source>
        <dbReference type="ARBA" id="ARBA00023015"/>
    </source>
</evidence>
<evidence type="ECO:0000256" key="1">
    <source>
        <dbReference type="ARBA" id="ARBA00004123"/>
    </source>
</evidence>
<keyword evidence="10" id="KW-0539">Nucleus</keyword>
<dbReference type="SUPFAM" id="SSF54695">
    <property type="entry name" value="POZ domain"/>
    <property type="match status" value="1"/>
</dbReference>
<keyword evidence="5" id="KW-0221">Differentiation</keyword>
<evidence type="ECO:0000256" key="11">
    <source>
        <dbReference type="ARBA" id="ARBA00037382"/>
    </source>
</evidence>
<dbReference type="EMBL" id="JARBHB010000001">
    <property type="protein sequence ID" value="KAJ8898479.1"/>
    <property type="molecule type" value="Genomic_DNA"/>
</dbReference>
<dbReference type="SMART" id="SM00614">
    <property type="entry name" value="ZnF_BED"/>
    <property type="match status" value="1"/>
</dbReference>
<comment type="function">
    <text evidence="11">Putative transcription factor required for axon growth and guidance in the central and peripheral nervous systems. Repels CNS axons away from the midline by promoting the expression of the midline repellent sli and its receptor robo.</text>
</comment>
<dbReference type="InterPro" id="IPR003656">
    <property type="entry name" value="Znf_BED"/>
</dbReference>
<dbReference type="InterPro" id="IPR036236">
    <property type="entry name" value="Znf_C2H2_sf"/>
</dbReference>
<comment type="subcellular location">
    <subcellularLocation>
        <location evidence="1">Nucleus</location>
    </subcellularLocation>
</comment>
<dbReference type="Pfam" id="PF02892">
    <property type="entry name" value="zf-BED"/>
    <property type="match status" value="1"/>
</dbReference>